<proteinExistence type="predicted"/>
<feature type="transmembrane region" description="Helical" evidence="1">
    <location>
        <begin position="12"/>
        <end position="34"/>
    </location>
</feature>
<evidence type="ECO:0000313" key="4">
    <source>
        <dbReference type="Proteomes" id="UP000235828"/>
    </source>
</evidence>
<keyword evidence="1" id="KW-1133">Transmembrane helix</keyword>
<dbReference type="OrthoDB" id="5877258at2"/>
<evidence type="ECO:0000259" key="2">
    <source>
        <dbReference type="Pfam" id="PF07811"/>
    </source>
</evidence>
<feature type="domain" description="TadE-like" evidence="2">
    <location>
        <begin position="6"/>
        <end position="40"/>
    </location>
</feature>
<dbReference type="Proteomes" id="UP000235828">
    <property type="component" value="Chromosome A"/>
</dbReference>
<dbReference type="AlphaFoldDB" id="A0A2N8ZDF9"/>
<sequence>MKHQRGAYAVEFIVTFLVFFSVAMIAIEVSRYFVVRSVLDFKFREMVYDSRTDAKKSVEYYVDQHFTDRFYFSRKNVTVTAKNCEDLEAYSDGKCSSGKGFQQYIVRYEMKYSFTPIVPIYLSDGLRQWDYRSVMVMRNEPDFSGGKW</sequence>
<name>A0A2N8ZDF9_9VIBR</name>
<dbReference type="RefSeq" id="WP_102522528.1">
    <property type="nucleotide sequence ID" value="NZ_LT960611.1"/>
</dbReference>
<keyword evidence="1" id="KW-0812">Transmembrane</keyword>
<protein>
    <recommendedName>
        <fullName evidence="2">TadE-like domain-containing protein</fullName>
    </recommendedName>
</protein>
<dbReference type="EMBL" id="LT960611">
    <property type="protein sequence ID" value="SON49951.1"/>
    <property type="molecule type" value="Genomic_DNA"/>
</dbReference>
<gene>
    <name evidence="3" type="ORF">VTAP4600_A1972</name>
</gene>
<keyword evidence="4" id="KW-1185">Reference proteome</keyword>
<evidence type="ECO:0000256" key="1">
    <source>
        <dbReference type="SAM" id="Phobius"/>
    </source>
</evidence>
<organism evidence="3 4">
    <name type="scientific">Vibrio tapetis subsp. tapetis</name>
    <dbReference type="NCBI Taxonomy" id="1671868"/>
    <lineage>
        <taxon>Bacteria</taxon>
        <taxon>Pseudomonadati</taxon>
        <taxon>Pseudomonadota</taxon>
        <taxon>Gammaproteobacteria</taxon>
        <taxon>Vibrionales</taxon>
        <taxon>Vibrionaceae</taxon>
        <taxon>Vibrio</taxon>
    </lineage>
</organism>
<reference evidence="3 4" key="1">
    <citation type="submission" date="2017-10" db="EMBL/GenBank/DDBJ databases">
        <authorList>
            <person name="Banno H."/>
            <person name="Chua N.-H."/>
        </authorList>
    </citation>
    <scope>NUCLEOTIDE SEQUENCE [LARGE SCALE GENOMIC DNA]</scope>
    <source>
        <strain evidence="3">Vibrio tapetis CECT4600</strain>
    </source>
</reference>
<evidence type="ECO:0000313" key="3">
    <source>
        <dbReference type="EMBL" id="SON49951.1"/>
    </source>
</evidence>
<dbReference type="InterPro" id="IPR012495">
    <property type="entry name" value="TadE-like_dom"/>
</dbReference>
<dbReference type="KEGG" id="vta:A1972"/>
<keyword evidence="1" id="KW-0472">Membrane</keyword>
<dbReference type="Pfam" id="PF07811">
    <property type="entry name" value="TadE"/>
    <property type="match status" value="1"/>
</dbReference>
<accession>A0A2N8ZDF9</accession>